<dbReference type="EMBL" id="JACHMW010000001">
    <property type="protein sequence ID" value="MBB5848403.1"/>
    <property type="molecule type" value="Genomic_DNA"/>
</dbReference>
<protein>
    <submittedName>
        <fullName evidence="2">Uncharacterized protein</fullName>
    </submittedName>
</protein>
<feature type="compositionally biased region" description="Low complexity" evidence="1">
    <location>
        <begin position="79"/>
        <end position="89"/>
    </location>
</feature>
<feature type="region of interest" description="Disordered" evidence="1">
    <location>
        <begin position="1"/>
        <end position="23"/>
    </location>
</feature>
<evidence type="ECO:0000256" key="1">
    <source>
        <dbReference type="SAM" id="MobiDB-lite"/>
    </source>
</evidence>
<keyword evidence="3" id="KW-1185">Reference proteome</keyword>
<name>A0A7W9JI92_9MICC</name>
<organism evidence="2 3">
    <name type="scientific">Micrococcus endophyticus</name>
    <dbReference type="NCBI Taxonomy" id="455343"/>
    <lineage>
        <taxon>Bacteria</taxon>
        <taxon>Bacillati</taxon>
        <taxon>Actinomycetota</taxon>
        <taxon>Actinomycetes</taxon>
        <taxon>Micrococcales</taxon>
        <taxon>Micrococcaceae</taxon>
        <taxon>Micrococcus</taxon>
    </lineage>
</organism>
<feature type="region of interest" description="Disordered" evidence="1">
    <location>
        <begin position="57"/>
        <end position="89"/>
    </location>
</feature>
<sequence length="257" mass="26326">MSAGKSIRRIARSGVRALPPEQRRRVRGAGGALLRRLPPSVAEEVRGVFGVRWGAQSRADRRPADPLGLTGGSSRTRPGSAAATGRGAAAVGADPDAAARLERVLGLADTSRTAQGGRAVGAVVAPDVRAALEAAGHRVVPLLPGTAAAVAERVEAVVVDLDGVQGLWAGALDASGAALFLELRSALDAAADRGVSVWVLSRGRHRHRLGALALLQAEDVIVVEAGSARVPLHFTEDPGDAPQGIVDVLLHCPQEAA</sequence>
<feature type="compositionally biased region" description="Basic residues" evidence="1">
    <location>
        <begin position="1"/>
        <end position="11"/>
    </location>
</feature>
<comment type="caution">
    <text evidence="2">The sequence shown here is derived from an EMBL/GenBank/DDBJ whole genome shotgun (WGS) entry which is preliminary data.</text>
</comment>
<gene>
    <name evidence="2" type="ORF">HDA33_000967</name>
</gene>
<dbReference type="AlphaFoldDB" id="A0A7W9JI92"/>
<dbReference type="Proteomes" id="UP000567246">
    <property type="component" value="Unassembled WGS sequence"/>
</dbReference>
<dbReference type="RefSeq" id="WP_184171512.1">
    <property type="nucleotide sequence ID" value="NZ_BAABAG010000001.1"/>
</dbReference>
<proteinExistence type="predicted"/>
<evidence type="ECO:0000313" key="2">
    <source>
        <dbReference type="EMBL" id="MBB5848403.1"/>
    </source>
</evidence>
<evidence type="ECO:0000313" key="3">
    <source>
        <dbReference type="Proteomes" id="UP000567246"/>
    </source>
</evidence>
<accession>A0A7W9JI92</accession>
<reference evidence="2 3" key="1">
    <citation type="submission" date="2020-08" db="EMBL/GenBank/DDBJ databases">
        <title>Sequencing the genomes of 1000 actinobacteria strains.</title>
        <authorList>
            <person name="Klenk H.-P."/>
        </authorList>
    </citation>
    <scope>NUCLEOTIDE SEQUENCE [LARGE SCALE GENOMIC DNA]</scope>
    <source>
        <strain evidence="2 3">DSM 17945</strain>
    </source>
</reference>